<dbReference type="GO" id="GO:0005886">
    <property type="term" value="C:plasma membrane"/>
    <property type="evidence" value="ECO:0007669"/>
    <property type="project" value="TreeGrafter"/>
</dbReference>
<feature type="transmembrane region" description="Helical" evidence="7">
    <location>
        <begin position="250"/>
        <end position="267"/>
    </location>
</feature>
<evidence type="ECO:0000256" key="7">
    <source>
        <dbReference type="RuleBase" id="RU361216"/>
    </source>
</evidence>
<accession>A0A9P0MNI4</accession>
<feature type="transmembrane region" description="Helical" evidence="7">
    <location>
        <begin position="97"/>
        <end position="121"/>
    </location>
</feature>
<comment type="similarity">
    <text evidence="2 7">Belongs to the dicarboxylate/amino acid:cation symporter (DAACS) (TC 2.A.23) family.</text>
</comment>
<evidence type="ECO:0000256" key="4">
    <source>
        <dbReference type="ARBA" id="ARBA00022692"/>
    </source>
</evidence>
<organism evidence="8 9">
    <name type="scientific">Acanthoscelides obtectus</name>
    <name type="common">Bean weevil</name>
    <name type="synonym">Bruchus obtectus</name>
    <dbReference type="NCBI Taxonomy" id="200917"/>
    <lineage>
        <taxon>Eukaryota</taxon>
        <taxon>Metazoa</taxon>
        <taxon>Ecdysozoa</taxon>
        <taxon>Arthropoda</taxon>
        <taxon>Hexapoda</taxon>
        <taxon>Insecta</taxon>
        <taxon>Pterygota</taxon>
        <taxon>Neoptera</taxon>
        <taxon>Endopterygota</taxon>
        <taxon>Coleoptera</taxon>
        <taxon>Polyphaga</taxon>
        <taxon>Cucujiformia</taxon>
        <taxon>Chrysomeloidea</taxon>
        <taxon>Chrysomelidae</taxon>
        <taxon>Bruchinae</taxon>
        <taxon>Bruchini</taxon>
        <taxon>Acanthoscelides</taxon>
    </lineage>
</organism>
<feature type="transmembrane region" description="Helical" evidence="7">
    <location>
        <begin position="141"/>
        <end position="164"/>
    </location>
</feature>
<name>A0A9P0MNI4_ACAOB</name>
<dbReference type="Proteomes" id="UP001152888">
    <property type="component" value="Unassembled WGS sequence"/>
</dbReference>
<dbReference type="EMBL" id="CAKOFQ010008809">
    <property type="protein sequence ID" value="CAH2016080.1"/>
    <property type="molecule type" value="Genomic_DNA"/>
</dbReference>
<dbReference type="GO" id="GO:0015501">
    <property type="term" value="F:glutamate:sodium symporter activity"/>
    <property type="evidence" value="ECO:0007669"/>
    <property type="project" value="TreeGrafter"/>
</dbReference>
<comment type="caution">
    <text evidence="8">The sequence shown here is derived from an EMBL/GenBank/DDBJ whole genome shotgun (WGS) entry which is preliminary data.</text>
</comment>
<dbReference type="Gene3D" id="1.10.3860.10">
    <property type="entry name" value="Sodium:dicarboxylate symporter"/>
    <property type="match status" value="1"/>
</dbReference>
<dbReference type="PRINTS" id="PR00173">
    <property type="entry name" value="EDTRNSPORT"/>
</dbReference>
<evidence type="ECO:0000256" key="1">
    <source>
        <dbReference type="ARBA" id="ARBA00004141"/>
    </source>
</evidence>
<dbReference type="InterPro" id="IPR001991">
    <property type="entry name" value="Na-dicarboxylate_symporter"/>
</dbReference>
<feature type="transmembrane region" description="Helical" evidence="7">
    <location>
        <begin position="273"/>
        <end position="299"/>
    </location>
</feature>
<comment type="subcellular location">
    <subcellularLocation>
        <location evidence="1 7">Membrane</location>
        <topology evidence="1 7">Multi-pass membrane protein</topology>
    </subcellularLocation>
</comment>
<protein>
    <recommendedName>
        <fullName evidence="7">Amino acid transporter</fullName>
    </recommendedName>
</protein>
<evidence type="ECO:0000313" key="8">
    <source>
        <dbReference type="EMBL" id="CAH2016080.1"/>
    </source>
</evidence>
<feature type="transmembrane region" description="Helical" evidence="7">
    <location>
        <begin position="67"/>
        <end position="85"/>
    </location>
</feature>
<evidence type="ECO:0000313" key="9">
    <source>
        <dbReference type="Proteomes" id="UP001152888"/>
    </source>
</evidence>
<sequence length="355" mass="38016">MNDGGNLKSTGCSKQLIVCFDLGRSLFPPNLVDACIFQYRTRLVPNASEPDKYKLAIETQKMDGTNILGLLVASVAIGVAILHLKQEAEPVADFFRALMAIAMKITTWVVRLSPIGVMFLVAHEVIKMEDLGTVIGSLGKYFGTVVVGLAIHGFLVLPTIYFLLTRKNPYTFIGQMSEAITTAFGTASSSATLPVTIRCLEDNVGVDKRIARFALPIGSVINLDGTALYEAVAAVFIAQMRDVDLNVGKLIVITITATAAAIGAAGIPQAGAVTMIMILNTLGLPATDISLIIGVDWLLDRCRTAVNVMGDSFGAAIVAHRSQKELARTTETRRTSRSNARKISVLGQAQIFVDT</sequence>
<gene>
    <name evidence="8" type="ORF">ACAOBT_LOCUS35131</name>
</gene>
<dbReference type="InterPro" id="IPR050746">
    <property type="entry name" value="DAACS"/>
</dbReference>
<keyword evidence="9" id="KW-1185">Reference proteome</keyword>
<dbReference type="AlphaFoldDB" id="A0A9P0MNI4"/>
<dbReference type="GO" id="GO:0015175">
    <property type="term" value="F:neutral L-amino acid transmembrane transporter activity"/>
    <property type="evidence" value="ECO:0007669"/>
    <property type="project" value="TreeGrafter"/>
</dbReference>
<evidence type="ECO:0000256" key="3">
    <source>
        <dbReference type="ARBA" id="ARBA00022448"/>
    </source>
</evidence>
<keyword evidence="4 7" id="KW-0812">Transmembrane</keyword>
<keyword evidence="6 7" id="KW-0472">Membrane</keyword>
<evidence type="ECO:0000256" key="2">
    <source>
        <dbReference type="ARBA" id="ARBA00006148"/>
    </source>
</evidence>
<keyword evidence="3 7" id="KW-0813">Transport</keyword>
<dbReference type="InterPro" id="IPR036458">
    <property type="entry name" value="Na:dicarbo_symporter_sf"/>
</dbReference>
<dbReference type="Pfam" id="PF00375">
    <property type="entry name" value="SDF"/>
    <property type="match status" value="1"/>
</dbReference>
<proteinExistence type="inferred from homology"/>
<keyword evidence="7" id="KW-0769">Symport</keyword>
<evidence type="ECO:0000256" key="5">
    <source>
        <dbReference type="ARBA" id="ARBA00022989"/>
    </source>
</evidence>
<dbReference type="OrthoDB" id="5877963at2759"/>
<evidence type="ECO:0000256" key="6">
    <source>
        <dbReference type="ARBA" id="ARBA00023136"/>
    </source>
</evidence>
<dbReference type="PANTHER" id="PTHR11958">
    <property type="entry name" value="SODIUM/DICARBOXYLATE SYMPORTER-RELATED"/>
    <property type="match status" value="1"/>
</dbReference>
<dbReference type="GO" id="GO:0005313">
    <property type="term" value="F:L-glutamate transmembrane transporter activity"/>
    <property type="evidence" value="ECO:0007669"/>
    <property type="project" value="TreeGrafter"/>
</dbReference>
<dbReference type="SUPFAM" id="SSF118215">
    <property type="entry name" value="Proton glutamate symport protein"/>
    <property type="match status" value="1"/>
</dbReference>
<keyword evidence="5 7" id="KW-1133">Transmembrane helix</keyword>
<reference evidence="8" key="1">
    <citation type="submission" date="2022-03" db="EMBL/GenBank/DDBJ databases">
        <authorList>
            <person name="Sayadi A."/>
        </authorList>
    </citation>
    <scope>NUCLEOTIDE SEQUENCE</scope>
</reference>
<dbReference type="PANTHER" id="PTHR11958:SF63">
    <property type="entry name" value="AMINO ACID TRANSPORTER"/>
    <property type="match status" value="1"/>
</dbReference>